<keyword evidence="8" id="KW-1185">Reference proteome</keyword>
<feature type="region of interest" description="Disordered" evidence="3">
    <location>
        <begin position="533"/>
        <end position="552"/>
    </location>
</feature>
<dbReference type="PANTHER" id="PTHR46652">
    <property type="entry name" value="LEUCINE-RICH REPEAT AND IQ DOMAIN-CONTAINING PROTEIN 1-RELATED"/>
    <property type="match status" value="1"/>
</dbReference>
<feature type="signal peptide" evidence="5">
    <location>
        <begin position="1"/>
        <end position="26"/>
    </location>
</feature>
<comment type="caution">
    <text evidence="7">The sequence shown here is derived from an EMBL/GenBank/DDBJ whole genome shotgun (WGS) entry which is preliminary data.</text>
</comment>
<keyword evidence="4" id="KW-1133">Transmembrane helix</keyword>
<dbReference type="InterPro" id="IPR001611">
    <property type="entry name" value="Leu-rich_rpt"/>
</dbReference>
<reference evidence="7 8" key="1">
    <citation type="submission" date="2019-05" db="EMBL/GenBank/DDBJ databases">
        <title>Culicoidintestinum kansasii gen. nov., sp. nov. from the gastrointestinal tract of the biting midge, Culicoides sonorensis.</title>
        <authorList>
            <person name="Neupane S."/>
            <person name="Ghosh A."/>
            <person name="Gunther S."/>
            <person name="Martin K."/>
            <person name="Zurek L."/>
        </authorList>
    </citation>
    <scope>NUCLEOTIDE SEQUENCE [LARGE SCALE GENOMIC DNA]</scope>
    <source>
        <strain evidence="7 8">CS-1</strain>
    </source>
</reference>
<name>A0A5R8QF56_9FIRM</name>
<sequence length="584" mass="62526">MKKLFLSVAAVLLLATPFLFVNKVQAAGGDPVVFADANLEAAVRKDLGISEPTPVLEVNMLSLSKLSSTRSAGITNLSGLEYAVNLKSIDLYGNSNLTDITPLTGLMNLTTIDAQSTAITDLSPLSGHFVLSTVYISGGTFSDISVVSGWSNIQKLMLQNNYVSDLTPLTNMTTLKELTVRGVFSDVTPISHLTDLTQLSIYSANVTSIDALAPLTKLQYFSLRYSQVSDISVLANNRGLLYVYIPENKITDISPLAGLDKIYWLAAWSNAINNASVVSSLTGLQLLELQYNQLTTMPDLTDVQQLQTVNFANNKLTDIAPMSDIRTTLFTANFENNQIADFSPLANATALRNLTITNNKVHDLSALKELPITNLSGANQTSIGSAVELNQPNPMNFQDYTGSDLQLTFNTPGRFENGQLIWEQTGTNSLRFTNGSNFSGTFTQEVTADVTAPVITADSEITYEVNTSKTATEFLTDIHAATDDGSLITSDFTTAVNIAVVGDYTVTLSAADTSGNVSTISVIVHVIDSHVDTGNNSSDNNNADSNTNTNGNLVATGEAPELWLGAGLLGIAAAGLVLYLNRRK</sequence>
<dbReference type="Pfam" id="PF18981">
    <property type="entry name" value="InlK_D3"/>
    <property type="match status" value="1"/>
</dbReference>
<dbReference type="Proteomes" id="UP000306912">
    <property type="component" value="Unassembled WGS sequence"/>
</dbReference>
<evidence type="ECO:0000313" key="8">
    <source>
        <dbReference type="Proteomes" id="UP000306912"/>
    </source>
</evidence>
<keyword evidence="5" id="KW-0732">Signal</keyword>
<dbReference type="InterPro" id="IPR050836">
    <property type="entry name" value="SDS22/Internalin_LRR"/>
</dbReference>
<evidence type="ECO:0000259" key="6">
    <source>
        <dbReference type="Pfam" id="PF18981"/>
    </source>
</evidence>
<feature type="domain" description="Internalin I Ig-like" evidence="6">
    <location>
        <begin position="453"/>
        <end position="526"/>
    </location>
</feature>
<evidence type="ECO:0000256" key="4">
    <source>
        <dbReference type="SAM" id="Phobius"/>
    </source>
</evidence>
<evidence type="ECO:0000256" key="2">
    <source>
        <dbReference type="ARBA" id="ARBA00022737"/>
    </source>
</evidence>
<dbReference type="AlphaFoldDB" id="A0A5R8QF56"/>
<feature type="chain" id="PRO_5024374769" description="Internalin I Ig-like domain-containing protein" evidence="5">
    <location>
        <begin position="27"/>
        <end position="584"/>
    </location>
</feature>
<keyword evidence="2" id="KW-0677">Repeat</keyword>
<gene>
    <name evidence="7" type="ORF">FEZ08_03395</name>
</gene>
<dbReference type="EMBL" id="VBWP01000002">
    <property type="protein sequence ID" value="TLG76671.1"/>
    <property type="molecule type" value="Genomic_DNA"/>
</dbReference>
<dbReference type="InterPro" id="IPR032675">
    <property type="entry name" value="LRR_dom_sf"/>
</dbReference>
<evidence type="ECO:0000256" key="1">
    <source>
        <dbReference type="ARBA" id="ARBA00022614"/>
    </source>
</evidence>
<evidence type="ECO:0000313" key="7">
    <source>
        <dbReference type="EMBL" id="TLG76671.1"/>
    </source>
</evidence>
<dbReference type="Gene3D" id="3.80.10.10">
    <property type="entry name" value="Ribonuclease Inhibitor"/>
    <property type="match status" value="1"/>
</dbReference>
<dbReference type="InterPro" id="IPR013783">
    <property type="entry name" value="Ig-like_fold"/>
</dbReference>
<evidence type="ECO:0000256" key="5">
    <source>
        <dbReference type="SAM" id="SignalP"/>
    </source>
</evidence>
<keyword evidence="1" id="KW-0433">Leucine-rich repeat</keyword>
<dbReference type="InParanoid" id="A0A5R8QF56"/>
<dbReference type="InterPro" id="IPR044056">
    <property type="entry name" value="InlI_Ig-like"/>
</dbReference>
<dbReference type="SUPFAM" id="SSF52058">
    <property type="entry name" value="L domain-like"/>
    <property type="match status" value="1"/>
</dbReference>
<feature type="transmembrane region" description="Helical" evidence="4">
    <location>
        <begin position="562"/>
        <end position="580"/>
    </location>
</feature>
<evidence type="ECO:0000256" key="3">
    <source>
        <dbReference type="SAM" id="MobiDB-lite"/>
    </source>
</evidence>
<dbReference type="OrthoDB" id="2680104at2"/>
<keyword evidence="4" id="KW-0472">Membrane</keyword>
<protein>
    <recommendedName>
        <fullName evidence="6">Internalin I Ig-like domain-containing protein</fullName>
    </recommendedName>
</protein>
<dbReference type="RefSeq" id="WP_138190308.1">
    <property type="nucleotide sequence ID" value="NZ_VBWP01000002.1"/>
</dbReference>
<dbReference type="PROSITE" id="PS51450">
    <property type="entry name" value="LRR"/>
    <property type="match status" value="3"/>
</dbReference>
<dbReference type="NCBIfam" id="NF033932">
    <property type="entry name" value="LapB_rpt_80"/>
    <property type="match status" value="1"/>
</dbReference>
<dbReference type="Gene3D" id="2.60.40.10">
    <property type="entry name" value="Immunoglobulins"/>
    <property type="match status" value="1"/>
</dbReference>
<keyword evidence="4" id="KW-0812">Transmembrane</keyword>
<dbReference type="PANTHER" id="PTHR46652:SF3">
    <property type="entry name" value="LEUCINE-RICH REPEAT-CONTAINING PROTEIN 9"/>
    <property type="match status" value="1"/>
</dbReference>
<proteinExistence type="predicted"/>
<accession>A0A5R8QF56</accession>
<organism evidence="7 8">
    <name type="scientific">Culicoidibacter larvae</name>
    <dbReference type="NCBI Taxonomy" id="2579976"/>
    <lineage>
        <taxon>Bacteria</taxon>
        <taxon>Bacillati</taxon>
        <taxon>Bacillota</taxon>
        <taxon>Culicoidibacteria</taxon>
        <taxon>Culicoidibacterales</taxon>
        <taxon>Culicoidibacteraceae</taxon>
        <taxon>Culicoidibacter</taxon>
    </lineage>
</organism>